<evidence type="ECO:0000313" key="2">
    <source>
        <dbReference type="Proteomes" id="UP000010473"/>
    </source>
</evidence>
<dbReference type="EMBL" id="CP003653">
    <property type="protein sequence ID" value="AFZ35530.1"/>
    <property type="molecule type" value="Genomic_DNA"/>
</dbReference>
<proteinExistence type="predicted"/>
<protein>
    <submittedName>
        <fullName evidence="1">Uncharacterized protein</fullName>
    </submittedName>
</protein>
<dbReference type="HOGENOM" id="CLU_2773891_0_0_3"/>
<organism evidence="1 2">
    <name type="scientific">Stanieria cyanosphaera (strain ATCC 29371 / PCC 7437)</name>
    <dbReference type="NCBI Taxonomy" id="111780"/>
    <lineage>
        <taxon>Bacteria</taxon>
        <taxon>Bacillati</taxon>
        <taxon>Cyanobacteriota</taxon>
        <taxon>Cyanophyceae</taxon>
        <taxon>Pleurocapsales</taxon>
        <taxon>Dermocarpellaceae</taxon>
        <taxon>Stanieria</taxon>
    </lineage>
</organism>
<dbReference type="AlphaFoldDB" id="K9XSF3"/>
<reference evidence="2" key="1">
    <citation type="journal article" date="2013" name="Proc. Natl. Acad. Sci. U.S.A.">
        <title>Improving the coverage of the cyanobacterial phylum using diversity-driven genome sequencing.</title>
        <authorList>
            <person name="Shih P.M."/>
            <person name="Wu D."/>
            <person name="Latifi A."/>
            <person name="Axen S.D."/>
            <person name="Fewer D.P."/>
            <person name="Talla E."/>
            <person name="Calteau A."/>
            <person name="Cai F."/>
            <person name="Tandeau de Marsac N."/>
            <person name="Rippka R."/>
            <person name="Herdman M."/>
            <person name="Sivonen K."/>
            <person name="Coursin T."/>
            <person name="Laurent T."/>
            <person name="Goodwin L."/>
            <person name="Nolan M."/>
            <person name="Davenport K.W."/>
            <person name="Han C.S."/>
            <person name="Rubin E.M."/>
            <person name="Eisen J.A."/>
            <person name="Woyke T."/>
            <person name="Gugger M."/>
            <person name="Kerfeld C.A."/>
        </authorList>
    </citation>
    <scope>NUCLEOTIDE SEQUENCE [LARGE SCALE GENOMIC DNA]</scope>
    <source>
        <strain evidence="2">ATCC 29371 / PCC 7437</strain>
    </source>
</reference>
<dbReference type="PATRIC" id="fig|111780.3.peg.2066"/>
<accession>K9XSF3</accession>
<name>K9XSF3_STAC7</name>
<keyword evidence="2" id="KW-1185">Reference proteome</keyword>
<gene>
    <name evidence="1" type="ordered locus">Sta7437_1976</name>
</gene>
<dbReference type="KEGG" id="scs:Sta7437_1976"/>
<evidence type="ECO:0000313" key="1">
    <source>
        <dbReference type="EMBL" id="AFZ35530.1"/>
    </source>
</evidence>
<dbReference type="RefSeq" id="WP_015193201.1">
    <property type="nucleotide sequence ID" value="NC_019748.1"/>
</dbReference>
<dbReference type="OrthoDB" id="9857927at2"/>
<sequence length="69" mass="8074">MSKKYNIENLTPFEPEGEKALSKKPLQLRVEQEIYDTVMSLPKQKRLKLLRQWIKDGVESLDNDNIKAS</sequence>
<dbReference type="Proteomes" id="UP000010473">
    <property type="component" value="Chromosome"/>
</dbReference>